<proteinExistence type="predicted"/>
<dbReference type="AlphaFoldDB" id="A0A554VBH2"/>
<gene>
    <name evidence="3" type="ORF">FOF46_28365</name>
</gene>
<evidence type="ECO:0000259" key="1">
    <source>
        <dbReference type="Pfam" id="PF04773"/>
    </source>
</evidence>
<dbReference type="PANTHER" id="PTHR30273">
    <property type="entry name" value="PERIPLASMIC SIGNAL SENSOR AND SIGMA FACTOR ACTIVATOR FECR-RELATED"/>
    <property type="match status" value="1"/>
</dbReference>
<dbReference type="Gene3D" id="2.60.120.1440">
    <property type="match status" value="1"/>
</dbReference>
<dbReference type="RefSeq" id="WP_143918836.1">
    <property type="nucleotide sequence ID" value="NZ_CANMIK010000093.1"/>
</dbReference>
<dbReference type="OrthoDB" id="1097132at2"/>
<feature type="domain" description="FecR protein" evidence="1">
    <location>
        <begin position="108"/>
        <end position="200"/>
    </location>
</feature>
<organism evidence="3 4">
    <name type="scientific">Aquimarina algiphila</name>
    <dbReference type="NCBI Taxonomy" id="2047982"/>
    <lineage>
        <taxon>Bacteria</taxon>
        <taxon>Pseudomonadati</taxon>
        <taxon>Bacteroidota</taxon>
        <taxon>Flavobacteriia</taxon>
        <taxon>Flavobacteriales</taxon>
        <taxon>Flavobacteriaceae</taxon>
        <taxon>Aquimarina</taxon>
    </lineage>
</organism>
<keyword evidence="4" id="KW-1185">Reference proteome</keyword>
<evidence type="ECO:0000259" key="2">
    <source>
        <dbReference type="Pfam" id="PF16344"/>
    </source>
</evidence>
<dbReference type="Pfam" id="PF04773">
    <property type="entry name" value="FecR"/>
    <property type="match status" value="1"/>
</dbReference>
<protein>
    <submittedName>
        <fullName evidence="3">FecR family protein</fullName>
    </submittedName>
</protein>
<accession>A0A554VBH2</accession>
<dbReference type="PANTHER" id="PTHR30273:SF2">
    <property type="entry name" value="PROTEIN FECR"/>
    <property type="match status" value="1"/>
</dbReference>
<dbReference type="InterPro" id="IPR012373">
    <property type="entry name" value="Ferrdict_sens_TM"/>
</dbReference>
<dbReference type="Gene3D" id="3.55.50.30">
    <property type="match status" value="1"/>
</dbReference>
<feature type="domain" description="Protein FecR C-terminal" evidence="2">
    <location>
        <begin position="247"/>
        <end position="311"/>
    </location>
</feature>
<comment type="caution">
    <text evidence="3">The sequence shown here is derived from an EMBL/GenBank/DDBJ whole genome shotgun (WGS) entry which is preliminary data.</text>
</comment>
<sequence length="318" mass="36670">MEHFKITEIELWEYISKKADDITIQKVEKWMDSTDFDEDLFIKITTIHNHTSEQSPSIEQAKKRFFNTVKPKKLIWKDMLKYAAILIVVISGTYLYNTLLSNNNQIVVQTTFGKQKSIELSDGSKVWLNASSSLSYDAETPRTLHLEGEAFFEVAKDTLHPFTVTTPDHITVKALGTSFNVKSYMDSPITETKLLTGKVEVTSDIQFEKSVIMIPDEKVIFYKNTKKVIKSKMDLNESKIAWKEGKIQFENKTFRAIAIDLKAQFGKQIHFKNEDIANSKFTGSFDNTTPIDEIFETLKISKDFTYKLNTKTNEWIIQ</sequence>
<name>A0A554VBH2_9FLAO</name>
<dbReference type="GO" id="GO:0016989">
    <property type="term" value="F:sigma factor antagonist activity"/>
    <property type="evidence" value="ECO:0007669"/>
    <property type="project" value="TreeGrafter"/>
</dbReference>
<evidence type="ECO:0000313" key="4">
    <source>
        <dbReference type="Proteomes" id="UP000318833"/>
    </source>
</evidence>
<dbReference type="EMBL" id="VLNR01000097">
    <property type="protein sequence ID" value="TSE03821.1"/>
    <property type="molecule type" value="Genomic_DNA"/>
</dbReference>
<dbReference type="Proteomes" id="UP000318833">
    <property type="component" value="Unassembled WGS sequence"/>
</dbReference>
<reference evidence="3 4" key="1">
    <citation type="submission" date="2019-07" db="EMBL/GenBank/DDBJ databases">
        <title>The draft genome sequence of Aquimarina algiphila M91.</title>
        <authorList>
            <person name="Meng X."/>
        </authorList>
    </citation>
    <scope>NUCLEOTIDE SEQUENCE [LARGE SCALE GENOMIC DNA]</scope>
    <source>
        <strain evidence="3 4">M91</strain>
    </source>
</reference>
<dbReference type="PIRSF" id="PIRSF018266">
    <property type="entry name" value="FecR"/>
    <property type="match status" value="1"/>
</dbReference>
<dbReference type="InterPro" id="IPR006860">
    <property type="entry name" value="FecR"/>
</dbReference>
<dbReference type="Pfam" id="PF16344">
    <property type="entry name" value="FecR_C"/>
    <property type="match status" value="1"/>
</dbReference>
<evidence type="ECO:0000313" key="3">
    <source>
        <dbReference type="EMBL" id="TSE03821.1"/>
    </source>
</evidence>
<dbReference type="InterPro" id="IPR032508">
    <property type="entry name" value="FecR_C"/>
</dbReference>